<dbReference type="GO" id="GO:0016787">
    <property type="term" value="F:hydrolase activity"/>
    <property type="evidence" value="ECO:0007669"/>
    <property type="project" value="UniProtKB-KW"/>
</dbReference>
<reference evidence="4 5" key="1">
    <citation type="submission" date="2020-03" db="EMBL/GenBank/DDBJ databases">
        <authorList>
            <person name="Zhu W."/>
        </authorList>
    </citation>
    <scope>NUCLEOTIDE SEQUENCE [LARGE SCALE GENOMIC DNA]</scope>
    <source>
        <strain evidence="4 5">323-1</strain>
    </source>
</reference>
<dbReference type="AlphaFoldDB" id="A0A6G8RSR2"/>
<keyword evidence="2 4" id="KW-0378">Hydrolase</keyword>
<dbReference type="Pfam" id="PF07859">
    <property type="entry name" value="Abhydrolase_3"/>
    <property type="match status" value="1"/>
</dbReference>
<dbReference type="InterPro" id="IPR002168">
    <property type="entry name" value="Lipase_GDXG_HIS_AS"/>
</dbReference>
<evidence type="ECO:0000256" key="2">
    <source>
        <dbReference type="ARBA" id="ARBA00022801"/>
    </source>
</evidence>
<proteinExistence type="inferred from homology"/>
<evidence type="ECO:0000313" key="5">
    <source>
        <dbReference type="Proteomes" id="UP000502297"/>
    </source>
</evidence>
<dbReference type="PROSITE" id="PS01173">
    <property type="entry name" value="LIPASE_GDXG_HIS"/>
    <property type="match status" value="1"/>
</dbReference>
<gene>
    <name evidence="4" type="ORF">G8E00_02630</name>
</gene>
<feature type="domain" description="Alpha/beta hydrolase fold-3" evidence="3">
    <location>
        <begin position="72"/>
        <end position="274"/>
    </location>
</feature>
<dbReference type="PANTHER" id="PTHR48081">
    <property type="entry name" value="AB HYDROLASE SUPERFAMILY PROTEIN C4A8.06C"/>
    <property type="match status" value="1"/>
</dbReference>
<dbReference type="InterPro" id="IPR029058">
    <property type="entry name" value="AB_hydrolase_fold"/>
</dbReference>
<dbReference type="EMBL" id="CP049801">
    <property type="protein sequence ID" value="QIO04941.1"/>
    <property type="molecule type" value="Genomic_DNA"/>
</dbReference>
<name>A0A6G8RSR2_9GAMM</name>
<dbReference type="RefSeq" id="WP_166221796.1">
    <property type="nucleotide sequence ID" value="NZ_CP049801.1"/>
</dbReference>
<accession>A0A6G8RSR2</accession>
<evidence type="ECO:0000256" key="1">
    <source>
        <dbReference type="ARBA" id="ARBA00010515"/>
    </source>
</evidence>
<sequence length="303" mass="33562">MNQSNPDYARYLDAALEMRSYYIELSKTAGTPDALFSVENFEITANSDAERKIPVRLYTPTEKPHHESYPLVLFVHGGGWVSGNLDTHDVLVRALSLHLNAVVLSVDYRLAPEVDAIGQNVDVKDAFLWLYENAEKLKGDKTKIIGVGDSAGGALISILTTDLKKKYFAAQWLMYPVIGLDVTTPSALKYGESYFPTNEAMKTFWKSQLPEGYSDQDPRLSPLFSDVNGLPPTLISVAGLDPLTSSSEAYAEKLKAHGVESVLKNYDGAEHGFLQFFKDAKNHPAGQKGFEEGIQQLKVWLKI</sequence>
<keyword evidence="5" id="KW-1185">Reference proteome</keyword>
<dbReference type="InterPro" id="IPR013094">
    <property type="entry name" value="AB_hydrolase_3"/>
</dbReference>
<dbReference type="KEGG" id="asha:G8E00_02630"/>
<organism evidence="4 5">
    <name type="scientific">Acinetobacter shaoyimingii</name>
    <dbReference type="NCBI Taxonomy" id="2715164"/>
    <lineage>
        <taxon>Bacteria</taxon>
        <taxon>Pseudomonadati</taxon>
        <taxon>Pseudomonadota</taxon>
        <taxon>Gammaproteobacteria</taxon>
        <taxon>Moraxellales</taxon>
        <taxon>Moraxellaceae</taxon>
        <taxon>Acinetobacter</taxon>
    </lineage>
</organism>
<dbReference type="Proteomes" id="UP000502297">
    <property type="component" value="Chromosome"/>
</dbReference>
<dbReference type="Gene3D" id="3.40.50.1820">
    <property type="entry name" value="alpha/beta hydrolase"/>
    <property type="match status" value="1"/>
</dbReference>
<comment type="similarity">
    <text evidence="1">Belongs to the 'GDXG' lipolytic enzyme family.</text>
</comment>
<protein>
    <submittedName>
        <fullName evidence="4">Alpha/beta hydrolase</fullName>
    </submittedName>
</protein>
<evidence type="ECO:0000259" key="3">
    <source>
        <dbReference type="Pfam" id="PF07859"/>
    </source>
</evidence>
<dbReference type="SUPFAM" id="SSF53474">
    <property type="entry name" value="alpha/beta-Hydrolases"/>
    <property type="match status" value="1"/>
</dbReference>
<dbReference type="InterPro" id="IPR050300">
    <property type="entry name" value="GDXG_lipolytic_enzyme"/>
</dbReference>
<dbReference type="PANTHER" id="PTHR48081:SF8">
    <property type="entry name" value="ALPHA_BETA HYDROLASE FOLD-3 DOMAIN-CONTAINING PROTEIN-RELATED"/>
    <property type="match status" value="1"/>
</dbReference>
<evidence type="ECO:0000313" key="4">
    <source>
        <dbReference type="EMBL" id="QIO04941.1"/>
    </source>
</evidence>